<name>A0A8S4SNY8_9NEOP</name>
<keyword evidence="2" id="KW-1185">Reference proteome</keyword>
<gene>
    <name evidence="1" type="primary">jg21698</name>
    <name evidence="1" type="ORF">PAEG_LOCUS27855</name>
</gene>
<accession>A0A8S4SNY8</accession>
<dbReference type="OrthoDB" id="5281227at2759"/>
<evidence type="ECO:0000313" key="2">
    <source>
        <dbReference type="Proteomes" id="UP000838756"/>
    </source>
</evidence>
<sequence length="187" mass="21492">MQSLSYLSEDEVSNPLPPLISTNLREKLIAEQVCIDGITHKNLKKKSVVRKENDHHILKKQQDLHIGLICSPSVLDLEIDDVEIVKRIWSASPRSIYLHCCGFWDETCRLGAYWNFYPRTRFNVVPGLPIDIYVKATPRDSSHVPYATIALQLAAAFKRDLIVAYFVVPIRVKFLKYLSPPRLEECE</sequence>
<reference evidence="1" key="1">
    <citation type="submission" date="2022-03" db="EMBL/GenBank/DDBJ databases">
        <authorList>
            <person name="Lindestad O."/>
        </authorList>
    </citation>
    <scope>NUCLEOTIDE SEQUENCE</scope>
</reference>
<organism evidence="1 2">
    <name type="scientific">Pararge aegeria aegeria</name>
    <dbReference type="NCBI Taxonomy" id="348720"/>
    <lineage>
        <taxon>Eukaryota</taxon>
        <taxon>Metazoa</taxon>
        <taxon>Ecdysozoa</taxon>
        <taxon>Arthropoda</taxon>
        <taxon>Hexapoda</taxon>
        <taxon>Insecta</taxon>
        <taxon>Pterygota</taxon>
        <taxon>Neoptera</taxon>
        <taxon>Endopterygota</taxon>
        <taxon>Lepidoptera</taxon>
        <taxon>Glossata</taxon>
        <taxon>Ditrysia</taxon>
        <taxon>Papilionoidea</taxon>
        <taxon>Nymphalidae</taxon>
        <taxon>Satyrinae</taxon>
        <taxon>Satyrini</taxon>
        <taxon>Parargina</taxon>
        <taxon>Pararge</taxon>
    </lineage>
</organism>
<comment type="caution">
    <text evidence="1">The sequence shown here is derived from an EMBL/GenBank/DDBJ whole genome shotgun (WGS) entry which is preliminary data.</text>
</comment>
<dbReference type="EMBL" id="CAKXAJ010026548">
    <property type="protein sequence ID" value="CAH2269867.1"/>
    <property type="molecule type" value="Genomic_DNA"/>
</dbReference>
<protein>
    <submittedName>
        <fullName evidence="1">Jg21698 protein</fullName>
    </submittedName>
</protein>
<dbReference type="AlphaFoldDB" id="A0A8S4SNY8"/>
<dbReference type="Proteomes" id="UP000838756">
    <property type="component" value="Unassembled WGS sequence"/>
</dbReference>
<evidence type="ECO:0000313" key="1">
    <source>
        <dbReference type="EMBL" id="CAH2269867.1"/>
    </source>
</evidence>
<proteinExistence type="predicted"/>